<reference evidence="15" key="1">
    <citation type="submission" date="2016-10" db="EMBL/GenBank/DDBJ databases">
        <authorList>
            <person name="Varghese N."/>
            <person name="Submissions S."/>
        </authorList>
    </citation>
    <scope>NUCLEOTIDE SEQUENCE [LARGE SCALE GENOMIC DNA]</scope>
    <source>
        <strain evidence="15">XBD1002</strain>
    </source>
</reference>
<dbReference type="Gene3D" id="3.30.70.560">
    <property type="entry name" value="7,8-Dihydro-6-hydroxymethylpterin-pyrophosphokinase HPPK"/>
    <property type="match status" value="1"/>
</dbReference>
<dbReference type="UniPathway" id="UPA00077">
    <property type="reaction ID" value="UER00155"/>
</dbReference>
<dbReference type="Pfam" id="PF01288">
    <property type="entry name" value="HPPK"/>
    <property type="match status" value="1"/>
</dbReference>
<dbReference type="GO" id="GO:0003848">
    <property type="term" value="F:2-amino-4-hydroxy-6-hydroxymethyldihydropteridine diphosphokinase activity"/>
    <property type="evidence" value="ECO:0007669"/>
    <property type="project" value="UniProtKB-EC"/>
</dbReference>
<dbReference type="OrthoDB" id="9808041at2"/>
<comment type="similarity">
    <text evidence="2">Belongs to the HPPK family.</text>
</comment>
<evidence type="ECO:0000256" key="1">
    <source>
        <dbReference type="ARBA" id="ARBA00005051"/>
    </source>
</evidence>
<dbReference type="Proteomes" id="UP000182737">
    <property type="component" value="Unassembled WGS sequence"/>
</dbReference>
<comment type="pathway">
    <text evidence="1">Cofactor biosynthesis; tetrahydrofolate biosynthesis; 2-amino-4-hydroxy-6-hydroxymethyl-7,8-dihydropteridine diphosphate from 7,8-dihydroneopterin triphosphate: step 4/4.</text>
</comment>
<dbReference type="PANTHER" id="PTHR43071">
    <property type="entry name" value="2-AMINO-4-HYDROXY-6-HYDROXYMETHYLDIHYDROPTERIDINE PYROPHOSPHOKINASE"/>
    <property type="match status" value="1"/>
</dbReference>
<accession>A0A1I3M850</accession>
<sequence>MKRVLLGLGSNKSYSNKSPLQLLACAGGELCCLMSDVHFSSVYKTPAMYVTDQEDFYNAAAIGYVPDDTDAFDFLHKINEIEAKYGRDRAKEVRFGPRSLDIDIELFGDEKIDAPDLQIPHVRMEERAFVLIPSVEVLKYSADEIVREKYINCLAALEKTGGADGIIKLQAFPKAVENGTDREFR</sequence>
<dbReference type="InterPro" id="IPR000550">
    <property type="entry name" value="Hppk"/>
</dbReference>
<dbReference type="NCBIfam" id="TIGR01498">
    <property type="entry name" value="folK"/>
    <property type="match status" value="1"/>
</dbReference>
<evidence type="ECO:0000256" key="11">
    <source>
        <dbReference type="ARBA" id="ARBA00029766"/>
    </source>
</evidence>
<evidence type="ECO:0000256" key="3">
    <source>
        <dbReference type="ARBA" id="ARBA00013253"/>
    </source>
</evidence>
<evidence type="ECO:0000256" key="10">
    <source>
        <dbReference type="ARBA" id="ARBA00029409"/>
    </source>
</evidence>
<evidence type="ECO:0000256" key="4">
    <source>
        <dbReference type="ARBA" id="ARBA00016218"/>
    </source>
</evidence>
<dbReference type="PANTHER" id="PTHR43071:SF1">
    <property type="entry name" value="2-AMINO-4-HYDROXY-6-HYDROXYMETHYLDIHYDROPTERIDINE PYROPHOSPHOKINASE"/>
    <property type="match status" value="1"/>
</dbReference>
<feature type="domain" description="7,8-dihydro-6-hydroxymethylpterin-pyrophosphokinase" evidence="13">
    <location>
        <begin position="6"/>
        <end position="137"/>
    </location>
</feature>
<keyword evidence="6" id="KW-0547">Nucleotide-binding</keyword>
<dbReference type="CDD" id="cd00483">
    <property type="entry name" value="HPPK"/>
    <property type="match status" value="1"/>
</dbReference>
<evidence type="ECO:0000256" key="8">
    <source>
        <dbReference type="ARBA" id="ARBA00022840"/>
    </source>
</evidence>
<evidence type="ECO:0000256" key="9">
    <source>
        <dbReference type="ARBA" id="ARBA00022909"/>
    </source>
</evidence>
<evidence type="ECO:0000259" key="13">
    <source>
        <dbReference type="Pfam" id="PF01288"/>
    </source>
</evidence>
<evidence type="ECO:0000256" key="12">
    <source>
        <dbReference type="ARBA" id="ARBA00033413"/>
    </source>
</evidence>
<dbReference type="RefSeq" id="WP_074932719.1">
    <property type="nucleotide sequence ID" value="NZ_FORI01000008.1"/>
</dbReference>
<evidence type="ECO:0000313" key="15">
    <source>
        <dbReference type="Proteomes" id="UP000182737"/>
    </source>
</evidence>
<gene>
    <name evidence="14" type="ORF">SAMN04487775_108110</name>
</gene>
<keyword evidence="9" id="KW-0289">Folate biosynthesis</keyword>
<dbReference type="GO" id="GO:0016301">
    <property type="term" value="F:kinase activity"/>
    <property type="evidence" value="ECO:0007669"/>
    <property type="project" value="UniProtKB-KW"/>
</dbReference>
<keyword evidence="7 14" id="KW-0418">Kinase</keyword>
<evidence type="ECO:0000256" key="5">
    <source>
        <dbReference type="ARBA" id="ARBA00022679"/>
    </source>
</evidence>
<evidence type="ECO:0000256" key="6">
    <source>
        <dbReference type="ARBA" id="ARBA00022741"/>
    </source>
</evidence>
<keyword evidence="15" id="KW-1185">Reference proteome</keyword>
<dbReference type="GO" id="GO:0005524">
    <property type="term" value="F:ATP binding"/>
    <property type="evidence" value="ECO:0007669"/>
    <property type="project" value="UniProtKB-KW"/>
</dbReference>
<protein>
    <recommendedName>
        <fullName evidence="4">2-amino-4-hydroxy-6-hydroxymethyldihydropteridine pyrophosphokinase</fullName>
        <ecNumber evidence="3">2.7.6.3</ecNumber>
    </recommendedName>
    <alternativeName>
        <fullName evidence="11">6-hydroxymethyl-7,8-dihydropterin pyrophosphokinase</fullName>
    </alternativeName>
    <alternativeName>
        <fullName evidence="12">7,8-dihydro-6-hydroxymethylpterin-pyrophosphokinase</fullName>
    </alternativeName>
</protein>
<keyword evidence="8" id="KW-0067">ATP-binding</keyword>
<name>A0A1I3M850_9SPIR</name>
<dbReference type="SUPFAM" id="SSF55083">
    <property type="entry name" value="6-hydroxymethyl-7,8-dihydropterin pyrophosphokinase, HPPK"/>
    <property type="match status" value="1"/>
</dbReference>
<keyword evidence="5" id="KW-0808">Transferase</keyword>
<dbReference type="AlphaFoldDB" id="A0A1I3M850"/>
<dbReference type="InterPro" id="IPR035907">
    <property type="entry name" value="Hppk_sf"/>
</dbReference>
<evidence type="ECO:0000313" key="14">
    <source>
        <dbReference type="EMBL" id="SFI93133.1"/>
    </source>
</evidence>
<dbReference type="GO" id="GO:0046656">
    <property type="term" value="P:folic acid biosynthetic process"/>
    <property type="evidence" value="ECO:0007669"/>
    <property type="project" value="UniProtKB-KW"/>
</dbReference>
<evidence type="ECO:0000256" key="2">
    <source>
        <dbReference type="ARBA" id="ARBA00005810"/>
    </source>
</evidence>
<proteinExistence type="inferred from homology"/>
<dbReference type="GO" id="GO:0046654">
    <property type="term" value="P:tetrahydrofolate biosynthetic process"/>
    <property type="evidence" value="ECO:0007669"/>
    <property type="project" value="UniProtKB-UniPathway"/>
</dbReference>
<comment type="function">
    <text evidence="10">Catalyzes the transfer of pyrophosphate from adenosine triphosphate (ATP) to 6-hydroxymethyl-7,8-dihydropterin, an enzymatic step in folate biosynthesis pathway.</text>
</comment>
<evidence type="ECO:0000256" key="7">
    <source>
        <dbReference type="ARBA" id="ARBA00022777"/>
    </source>
</evidence>
<dbReference type="EMBL" id="FORI01000008">
    <property type="protein sequence ID" value="SFI93133.1"/>
    <property type="molecule type" value="Genomic_DNA"/>
</dbReference>
<organism evidence="14 15">
    <name type="scientific">Treponema bryantii</name>
    <dbReference type="NCBI Taxonomy" id="163"/>
    <lineage>
        <taxon>Bacteria</taxon>
        <taxon>Pseudomonadati</taxon>
        <taxon>Spirochaetota</taxon>
        <taxon>Spirochaetia</taxon>
        <taxon>Spirochaetales</taxon>
        <taxon>Treponemataceae</taxon>
        <taxon>Treponema</taxon>
    </lineage>
</organism>
<dbReference type="EC" id="2.7.6.3" evidence="3"/>